<proteinExistence type="predicted"/>
<evidence type="ECO:0000313" key="7">
    <source>
        <dbReference type="EMBL" id="CAM75474.1"/>
    </source>
</evidence>
<organism evidence="7">
    <name type="scientific">Magnetospirillum gryphiswaldense</name>
    <dbReference type="NCBI Taxonomy" id="55518"/>
    <lineage>
        <taxon>Bacteria</taxon>
        <taxon>Pseudomonadati</taxon>
        <taxon>Pseudomonadota</taxon>
        <taxon>Alphaproteobacteria</taxon>
        <taxon>Rhodospirillales</taxon>
        <taxon>Rhodospirillaceae</taxon>
        <taxon>Magnetospirillum</taxon>
    </lineage>
</organism>
<feature type="transmembrane region" description="Helical" evidence="6">
    <location>
        <begin position="40"/>
        <end position="59"/>
    </location>
</feature>
<keyword evidence="5 6" id="KW-0472">Membrane</keyword>
<feature type="transmembrane region" description="Helical" evidence="6">
    <location>
        <begin position="210"/>
        <end position="229"/>
    </location>
</feature>
<evidence type="ECO:0000256" key="5">
    <source>
        <dbReference type="ARBA" id="ARBA00023136"/>
    </source>
</evidence>
<feature type="transmembrane region" description="Helical" evidence="6">
    <location>
        <begin position="91"/>
        <end position="109"/>
    </location>
</feature>
<dbReference type="PANTHER" id="PTHR30482">
    <property type="entry name" value="HIGH-AFFINITY BRANCHED-CHAIN AMINO ACID TRANSPORT SYSTEM PERMEASE"/>
    <property type="match status" value="1"/>
</dbReference>
<evidence type="ECO:0000256" key="2">
    <source>
        <dbReference type="ARBA" id="ARBA00022475"/>
    </source>
</evidence>
<dbReference type="InterPro" id="IPR043428">
    <property type="entry name" value="LivM-like"/>
</dbReference>
<evidence type="ECO:0000256" key="3">
    <source>
        <dbReference type="ARBA" id="ARBA00022692"/>
    </source>
</evidence>
<keyword evidence="4 6" id="KW-1133">Transmembrane helix</keyword>
<dbReference type="AlphaFoldDB" id="A4TXW7"/>
<feature type="transmembrane region" description="Helical" evidence="6">
    <location>
        <begin position="163"/>
        <end position="182"/>
    </location>
</feature>
<gene>
    <name evidence="7" type="ORF">MGR_3473</name>
</gene>
<reference evidence="7" key="1">
    <citation type="journal article" date="2007" name="J. Bacteriol.">
        <title>Comparative genome analysis of four magnetotactic bacteria reveals a complex set of group-specific genes implicated in magnetosome biomineralization and function.</title>
        <authorList>
            <person name="Richter M."/>
            <person name="Kube M."/>
            <person name="Bazylinski D.A."/>
            <person name="Lombardot T."/>
            <person name="Gloeckner F.O."/>
            <person name="Reinhardt R."/>
            <person name="Schueler D."/>
        </authorList>
    </citation>
    <scope>NUCLEOTIDE SEQUENCE</scope>
    <source>
        <strain evidence="7">MSR-1</strain>
    </source>
</reference>
<dbReference type="RefSeq" id="WP_234016249.1">
    <property type="nucleotide sequence ID" value="NZ_CP027527.1"/>
</dbReference>
<dbReference type="PANTHER" id="PTHR30482:SF18">
    <property type="entry name" value="BRANCHED AMINO ACID TRANSPORT SYSTEM PERMEASE"/>
    <property type="match status" value="1"/>
</dbReference>
<dbReference type="GO" id="GO:0015658">
    <property type="term" value="F:branched-chain amino acid transmembrane transporter activity"/>
    <property type="evidence" value="ECO:0007669"/>
    <property type="project" value="InterPro"/>
</dbReference>
<feature type="transmembrane region" description="Helical" evidence="6">
    <location>
        <begin position="116"/>
        <end position="134"/>
    </location>
</feature>
<dbReference type="GO" id="GO:0005886">
    <property type="term" value="C:plasma membrane"/>
    <property type="evidence" value="ECO:0007669"/>
    <property type="project" value="UniProtKB-SubCell"/>
</dbReference>
<accession>A4TXW7</accession>
<keyword evidence="2" id="KW-1003">Cell membrane</keyword>
<name>A4TXW7_9PROT</name>
<dbReference type="EMBL" id="CU459003">
    <property type="protein sequence ID" value="CAM75474.1"/>
    <property type="molecule type" value="Genomic_DNA"/>
</dbReference>
<dbReference type="Pfam" id="PF02653">
    <property type="entry name" value="BPD_transp_2"/>
    <property type="match status" value="1"/>
</dbReference>
<evidence type="ECO:0000256" key="1">
    <source>
        <dbReference type="ARBA" id="ARBA00004651"/>
    </source>
</evidence>
<feature type="transmembrane region" description="Helical" evidence="6">
    <location>
        <begin position="249"/>
        <end position="274"/>
    </location>
</feature>
<feature type="transmembrane region" description="Helical" evidence="6">
    <location>
        <begin position="286"/>
        <end position="305"/>
    </location>
</feature>
<evidence type="ECO:0000256" key="6">
    <source>
        <dbReference type="SAM" id="Phobius"/>
    </source>
</evidence>
<keyword evidence="3 6" id="KW-0812">Transmembrane</keyword>
<dbReference type="CDD" id="cd06581">
    <property type="entry name" value="TM_PBP1_LivM_like"/>
    <property type="match status" value="1"/>
</dbReference>
<comment type="subcellular location">
    <subcellularLocation>
        <location evidence="1">Cell membrane</location>
        <topology evidence="1">Multi-pass membrane protein</topology>
    </subcellularLocation>
</comment>
<dbReference type="InterPro" id="IPR001851">
    <property type="entry name" value="ABC_transp_permease"/>
</dbReference>
<evidence type="ECO:0000256" key="4">
    <source>
        <dbReference type="ARBA" id="ARBA00022989"/>
    </source>
</evidence>
<protein>
    <submittedName>
        <fullName evidence="7">Inner-membrane translocator</fullName>
    </submittedName>
</protein>
<sequence>MTSMLPPALQRHRGLIVLAAVIAVLPLALRNDYHYDVVINAGLNAIVVVGLNLLIGYAGQISLGHAAFFGLGAYVSAILTTTYGWPALGAMAAGIAVVGILAYVIARPILRLKGHYLAMATLGIGVIISIVLNTEAQVTGGPDGMSAAPFTVLGYTFASEQSWYWLVGGALLLTVWLSTNLIDSPIGRALRALHGAEIGARVVGIDTTRYKVLIFVISAMFASFAGSLFAHHTPTVTPSILGFIKSVEFVVMAVFGGMASVMGSVVGAVIMTLLPNALAAFEDFEPIILGGIMMGTMIFMPKGLVPTIAKLLRRKEAP</sequence>